<gene>
    <name evidence="2" type="ORF">SGUI_1098</name>
</gene>
<evidence type="ECO:0000313" key="3">
    <source>
        <dbReference type="Proteomes" id="UP000092482"/>
    </source>
</evidence>
<dbReference type="KEGG" id="serj:SGUI_1098"/>
<evidence type="ECO:0000313" key="2">
    <source>
        <dbReference type="EMBL" id="ANS78494.1"/>
    </source>
</evidence>
<dbReference type="Proteomes" id="UP000092482">
    <property type="component" value="Chromosome"/>
</dbReference>
<dbReference type="AlphaFoldDB" id="A0A1B1NAR3"/>
<sequence length="63" mass="6798">MVRLPAGGAAASVMGTTTEFHSRWSSEGEDDDGMRRLQPVRSDQEERGGSGRAGPARRHVGHH</sequence>
<evidence type="ECO:0000256" key="1">
    <source>
        <dbReference type="SAM" id="MobiDB-lite"/>
    </source>
</evidence>
<reference evidence="2 3" key="1">
    <citation type="submission" date="2016-03" db="EMBL/GenBank/DDBJ databases">
        <title>Shallow-sea hydrothermal system.</title>
        <authorList>
            <person name="Tang K."/>
        </authorList>
    </citation>
    <scope>NUCLEOTIDE SEQUENCE [LARGE SCALE GENOMIC DNA]</scope>
    <source>
        <strain evidence="2 3">JLT9</strain>
    </source>
</reference>
<accession>A0A1B1NAR3</accession>
<dbReference type="EMBL" id="CP014989">
    <property type="protein sequence ID" value="ANS78494.1"/>
    <property type="molecule type" value="Genomic_DNA"/>
</dbReference>
<keyword evidence="3" id="KW-1185">Reference proteome</keyword>
<name>A0A1B1NAR3_9MICO</name>
<dbReference type="STRING" id="1758689.SGUI_1098"/>
<protein>
    <submittedName>
        <fullName evidence="2">Uncharacterized protein</fullName>
    </submittedName>
</protein>
<organism evidence="2 3">
    <name type="scientific">Serinicoccus hydrothermalis</name>
    <dbReference type="NCBI Taxonomy" id="1758689"/>
    <lineage>
        <taxon>Bacteria</taxon>
        <taxon>Bacillati</taxon>
        <taxon>Actinomycetota</taxon>
        <taxon>Actinomycetes</taxon>
        <taxon>Micrococcales</taxon>
        <taxon>Ornithinimicrobiaceae</taxon>
        <taxon>Serinicoccus</taxon>
    </lineage>
</organism>
<proteinExistence type="predicted"/>
<feature type="region of interest" description="Disordered" evidence="1">
    <location>
        <begin position="1"/>
        <end position="63"/>
    </location>
</feature>